<dbReference type="InterPro" id="IPR008915">
    <property type="entry name" value="Peptidase_M50"/>
</dbReference>
<evidence type="ECO:0000256" key="5">
    <source>
        <dbReference type="ARBA" id="ARBA00022692"/>
    </source>
</evidence>
<evidence type="ECO:0000256" key="4">
    <source>
        <dbReference type="ARBA" id="ARBA00022670"/>
    </source>
</evidence>
<dbReference type="GO" id="GO:0016020">
    <property type="term" value="C:membrane"/>
    <property type="evidence" value="ECO:0007669"/>
    <property type="project" value="UniProtKB-SubCell"/>
</dbReference>
<evidence type="ECO:0000256" key="3">
    <source>
        <dbReference type="ARBA" id="ARBA00007931"/>
    </source>
</evidence>
<dbReference type="InterPro" id="IPR001478">
    <property type="entry name" value="PDZ"/>
</dbReference>
<gene>
    <name evidence="13" type="ORF">DJ021_15565</name>
</gene>
<feature type="transmembrane region" description="Helical" evidence="11">
    <location>
        <begin position="120"/>
        <end position="145"/>
    </location>
</feature>
<keyword evidence="6" id="KW-0378">Hydrolase</keyword>
<dbReference type="CDD" id="cd23081">
    <property type="entry name" value="cpPDZ_EcRseP-like"/>
    <property type="match status" value="1"/>
</dbReference>
<keyword evidence="14" id="KW-1185">Reference proteome</keyword>
<dbReference type="InterPro" id="IPR004387">
    <property type="entry name" value="Pept_M50_Zn"/>
</dbReference>
<evidence type="ECO:0000256" key="2">
    <source>
        <dbReference type="ARBA" id="ARBA00004141"/>
    </source>
</evidence>
<keyword evidence="4 13" id="KW-0645">Protease</keyword>
<dbReference type="RefSeq" id="WP_111458416.1">
    <property type="nucleotide sequence ID" value="NZ_QFYP01000001.1"/>
</dbReference>
<dbReference type="CDD" id="cd06163">
    <property type="entry name" value="S2P-M50_PDZ_RseP-like"/>
    <property type="match status" value="1"/>
</dbReference>
<dbReference type="Pfam" id="PF02163">
    <property type="entry name" value="Peptidase_M50"/>
    <property type="match status" value="1"/>
</dbReference>
<accession>A0A328B5H3</accession>
<reference evidence="14" key="1">
    <citation type="submission" date="2018-05" db="EMBL/GenBank/DDBJ databases">
        <authorList>
            <person name="Li X."/>
        </authorList>
    </citation>
    <scope>NUCLEOTIDE SEQUENCE [LARGE SCALE GENOMIC DNA]</scope>
    <source>
        <strain evidence="14">HKS-05</strain>
    </source>
</reference>
<keyword evidence="9 13" id="KW-0482">Metalloprotease</keyword>
<dbReference type="InterPro" id="IPR041489">
    <property type="entry name" value="PDZ_6"/>
</dbReference>
<keyword evidence="8 11" id="KW-1133">Transmembrane helix</keyword>
<evidence type="ECO:0000313" key="13">
    <source>
        <dbReference type="EMBL" id="RAK61124.1"/>
    </source>
</evidence>
<proteinExistence type="inferred from homology"/>
<evidence type="ECO:0000256" key="7">
    <source>
        <dbReference type="ARBA" id="ARBA00022833"/>
    </source>
</evidence>
<dbReference type="PANTHER" id="PTHR42837:SF2">
    <property type="entry name" value="MEMBRANE METALLOPROTEASE ARASP2, CHLOROPLASTIC-RELATED"/>
    <property type="match status" value="1"/>
</dbReference>
<sequence length="405" mass="43486">MFGILQSLIFALVPIAIVLGVVVTVHELGHFLAAKALGTKIDQFSIGFGPAIAKWTDKSGVEWRIGCLPLGGYVRFAGDENAASVPDLDNLEALRRDLVQREGEGALNRYYHFKPLWHRAVITAAGPAANFLLAIAVFAALLMALGETISPARVDGVRAGSPAERAGFQVGDLVVQADGKKIKGFSDLQVIVFLHSGSPVDFVVARGGHEVPLTATPQRGVIVDQFGHEQRLGVLGIENRPRPGDQRIQRYGPVEALAAGAAKSWERVATTLQYLGRLFTGRETADQLAGPIGMAQLSRDITHKTAQVSPNLSSFAVNELITMLELMANISVGIGFLNLLPVPVLDGGHLLFYAYEAVARRPLAAKVQAAGYRVGLALVLGLMLFASWNDLQRLRVFKLIGGLFS</sequence>
<dbReference type="Proteomes" id="UP000249842">
    <property type="component" value="Unassembled WGS sequence"/>
</dbReference>
<comment type="cofactor">
    <cofactor evidence="1">
        <name>Zn(2+)</name>
        <dbReference type="ChEBI" id="CHEBI:29105"/>
    </cofactor>
</comment>
<dbReference type="OrthoDB" id="9782003at2"/>
<dbReference type="EMBL" id="QFYP01000001">
    <property type="protein sequence ID" value="RAK61124.1"/>
    <property type="molecule type" value="Genomic_DNA"/>
</dbReference>
<dbReference type="PANTHER" id="PTHR42837">
    <property type="entry name" value="REGULATOR OF SIGMA-E PROTEASE RSEP"/>
    <property type="match status" value="1"/>
</dbReference>
<protein>
    <submittedName>
        <fullName evidence="13">RIP metalloprotease RseP</fullName>
    </submittedName>
</protein>
<dbReference type="Gene3D" id="2.30.42.10">
    <property type="match status" value="1"/>
</dbReference>
<comment type="subcellular location">
    <subcellularLocation>
        <location evidence="2">Membrane</location>
        <topology evidence="2">Multi-pass membrane protein</topology>
    </subcellularLocation>
</comment>
<dbReference type="PROSITE" id="PS50106">
    <property type="entry name" value="PDZ"/>
    <property type="match status" value="1"/>
</dbReference>
<dbReference type="InterPro" id="IPR036034">
    <property type="entry name" value="PDZ_sf"/>
</dbReference>
<evidence type="ECO:0000256" key="10">
    <source>
        <dbReference type="ARBA" id="ARBA00023136"/>
    </source>
</evidence>
<dbReference type="SMART" id="SM00228">
    <property type="entry name" value="PDZ"/>
    <property type="match status" value="1"/>
</dbReference>
<evidence type="ECO:0000259" key="12">
    <source>
        <dbReference type="PROSITE" id="PS50106"/>
    </source>
</evidence>
<evidence type="ECO:0000256" key="9">
    <source>
        <dbReference type="ARBA" id="ARBA00023049"/>
    </source>
</evidence>
<name>A0A328B5H3_9CAUL</name>
<comment type="caution">
    <text evidence="13">The sequence shown here is derived from an EMBL/GenBank/DDBJ whole genome shotgun (WGS) entry which is preliminary data.</text>
</comment>
<evidence type="ECO:0000313" key="14">
    <source>
        <dbReference type="Proteomes" id="UP000249842"/>
    </source>
</evidence>
<organism evidence="13 14">
    <name type="scientific">Phenylobacterium hankyongense</name>
    <dbReference type="NCBI Taxonomy" id="1813876"/>
    <lineage>
        <taxon>Bacteria</taxon>
        <taxon>Pseudomonadati</taxon>
        <taxon>Pseudomonadota</taxon>
        <taxon>Alphaproteobacteria</taxon>
        <taxon>Caulobacterales</taxon>
        <taxon>Caulobacteraceae</taxon>
        <taxon>Phenylobacterium</taxon>
    </lineage>
</organism>
<keyword evidence="5 11" id="KW-0812">Transmembrane</keyword>
<dbReference type="GO" id="GO:0004222">
    <property type="term" value="F:metalloendopeptidase activity"/>
    <property type="evidence" value="ECO:0007669"/>
    <property type="project" value="InterPro"/>
</dbReference>
<keyword evidence="10 11" id="KW-0472">Membrane</keyword>
<feature type="transmembrane region" description="Helical" evidence="11">
    <location>
        <begin position="370"/>
        <end position="388"/>
    </location>
</feature>
<evidence type="ECO:0000256" key="11">
    <source>
        <dbReference type="SAM" id="Phobius"/>
    </source>
</evidence>
<dbReference type="AlphaFoldDB" id="A0A328B5H3"/>
<dbReference type="SUPFAM" id="SSF50156">
    <property type="entry name" value="PDZ domain-like"/>
    <property type="match status" value="1"/>
</dbReference>
<evidence type="ECO:0000256" key="1">
    <source>
        <dbReference type="ARBA" id="ARBA00001947"/>
    </source>
</evidence>
<dbReference type="GO" id="GO:0006508">
    <property type="term" value="P:proteolysis"/>
    <property type="evidence" value="ECO:0007669"/>
    <property type="project" value="UniProtKB-KW"/>
</dbReference>
<comment type="similarity">
    <text evidence="3">Belongs to the peptidase M50B family.</text>
</comment>
<dbReference type="Pfam" id="PF17820">
    <property type="entry name" value="PDZ_6"/>
    <property type="match status" value="1"/>
</dbReference>
<evidence type="ECO:0000256" key="8">
    <source>
        <dbReference type="ARBA" id="ARBA00022989"/>
    </source>
</evidence>
<feature type="domain" description="PDZ" evidence="12">
    <location>
        <begin position="145"/>
        <end position="194"/>
    </location>
</feature>
<keyword evidence="7" id="KW-0862">Zinc</keyword>
<evidence type="ECO:0000256" key="6">
    <source>
        <dbReference type="ARBA" id="ARBA00022801"/>
    </source>
</evidence>